<organism evidence="1">
    <name type="scientific">uncultured Caudovirales phage</name>
    <dbReference type="NCBI Taxonomy" id="2100421"/>
    <lineage>
        <taxon>Viruses</taxon>
        <taxon>Duplodnaviria</taxon>
        <taxon>Heunggongvirae</taxon>
        <taxon>Uroviricota</taxon>
        <taxon>Caudoviricetes</taxon>
        <taxon>Peduoviridae</taxon>
        <taxon>Maltschvirus</taxon>
        <taxon>Maltschvirus maltsch</taxon>
    </lineage>
</organism>
<reference evidence="1" key="1">
    <citation type="submission" date="2020-05" db="EMBL/GenBank/DDBJ databases">
        <authorList>
            <person name="Chiriac C."/>
            <person name="Salcher M."/>
            <person name="Ghai R."/>
            <person name="Kavagutti S V."/>
        </authorList>
    </citation>
    <scope>NUCLEOTIDE SEQUENCE</scope>
</reference>
<name>A0A6J7WRP0_9CAUD</name>
<protein>
    <submittedName>
        <fullName evidence="1">Uncharacterized protein</fullName>
    </submittedName>
</protein>
<gene>
    <name evidence="1" type="ORF">UFOVP218_141</name>
</gene>
<sequence>MKKVILATVLMFATTFVLAEAPQTKKVCHDETRNGKQVQVCKTIKVHKKLEGTNVQDTKPKK</sequence>
<proteinExistence type="predicted"/>
<evidence type="ECO:0000313" key="1">
    <source>
        <dbReference type="EMBL" id="CAB5218774.1"/>
    </source>
</evidence>
<dbReference type="EMBL" id="LR798261">
    <property type="protein sequence ID" value="CAB5218774.1"/>
    <property type="molecule type" value="Genomic_DNA"/>
</dbReference>
<accession>A0A6J7WRP0</accession>